<proteinExistence type="evidence at transcript level"/>
<keyword evidence="1" id="KW-0409">Iron storage</keyword>
<dbReference type="GO" id="GO:0008198">
    <property type="term" value="F:ferrous iron binding"/>
    <property type="evidence" value="ECO:0007669"/>
    <property type="project" value="TreeGrafter"/>
</dbReference>
<dbReference type="OrthoDB" id="6363126at2759"/>
<evidence type="ECO:0000313" key="4">
    <source>
        <dbReference type="EMBL" id="CAB65309.1"/>
    </source>
</evidence>
<dbReference type="GO" id="GO:0005737">
    <property type="term" value="C:cytoplasm"/>
    <property type="evidence" value="ECO:0007669"/>
    <property type="project" value="TreeGrafter"/>
</dbReference>
<evidence type="ECO:0000256" key="1">
    <source>
        <dbReference type="RuleBase" id="RU361145"/>
    </source>
</evidence>
<keyword evidence="2" id="KW-0732">Signal</keyword>
<feature type="signal peptide" evidence="2">
    <location>
        <begin position="1"/>
        <end position="18"/>
    </location>
</feature>
<comment type="similarity">
    <text evidence="1">Belongs to the ferritin family.</text>
</comment>
<reference evidence="4" key="1">
    <citation type="journal article" date="2000" name="Insect Biochem. Mol. Biol.">
        <title>Ferritin acts as the most abundant binding protein for snowdrop lectin in the midgut of rice brown planthoppers (Nilaparvata lugens).</title>
        <authorList>
            <person name="Du J."/>
            <person name="Foissac X."/>
            <person name="Carss A."/>
            <person name="Gatehouse A.M."/>
            <person name="Gatehouse J.A."/>
        </authorList>
    </citation>
    <scope>NUCLEOTIDE SEQUENCE</scope>
</reference>
<gene>
    <name evidence="4" type="primary">fersub2</name>
    <name evidence="5" type="synonym">Fer2LCH</name>
</gene>
<dbReference type="InterPro" id="IPR009078">
    <property type="entry name" value="Ferritin-like_SF"/>
</dbReference>
<keyword evidence="1" id="KW-0408">Iron</keyword>
<feature type="chain" id="PRO_5033978614" description="Ferritin" evidence="2">
    <location>
        <begin position="19"/>
        <end position="236"/>
    </location>
</feature>
<evidence type="ECO:0000259" key="3">
    <source>
        <dbReference type="PROSITE" id="PS50905"/>
    </source>
</evidence>
<accession>Q9U0S3</accession>
<dbReference type="SMR" id="Q9U0S3"/>
<dbReference type="AlphaFoldDB" id="Q9U0S3"/>
<dbReference type="PANTHER" id="PTHR11431:SF51">
    <property type="entry name" value="FERRITIN"/>
    <property type="match status" value="1"/>
</dbReference>
<evidence type="ECO:0000313" key="5">
    <source>
        <dbReference type="EMBL" id="QMX78386.1"/>
    </source>
</evidence>
<dbReference type="EMBL" id="AJ251147">
    <property type="protein sequence ID" value="CAB65309.1"/>
    <property type="molecule type" value="mRNA"/>
</dbReference>
<keyword evidence="1" id="KW-0479">Metal-binding</keyword>
<protein>
    <recommendedName>
        <fullName evidence="1">Ferritin</fullName>
    </recommendedName>
</protein>
<dbReference type="GO" id="GO:0006826">
    <property type="term" value="P:iron ion transport"/>
    <property type="evidence" value="ECO:0007669"/>
    <property type="project" value="InterPro"/>
</dbReference>
<dbReference type="PROSITE" id="PS50905">
    <property type="entry name" value="FERRITIN_LIKE"/>
    <property type="match status" value="1"/>
</dbReference>
<dbReference type="PANTHER" id="PTHR11431">
    <property type="entry name" value="FERRITIN"/>
    <property type="match status" value="1"/>
</dbReference>
<sequence length="236" mass="26739">MHKLIACVFLSLLAVAASIKPDAEKGACVKSVANFCHATEQKISDCNAQYSGFHHVHSDLQQFVVTQIEQSFQFLTMATKFGNYKSNRPGFEKLYRGLADKSWEESIELMKYITSRGYDVNLKITPYQYSNNTKSLTEISTYPEISELKSLSMALEMNKFLAEKAHDIHHNAASHSKDKPHDAEVMSFLENTYVHKHADTIRTLTGHVNDLHKITQTRGVDANLATFMFDEFLLKA</sequence>
<name>Q9U0S3_NILLU</name>
<comment type="function">
    <text evidence="1">Stores iron in a soluble, non-toxic, readily available form. Important for iron homeostasis. Iron is taken up in the ferrous form and deposited as ferric hydroxides after oxidation.</text>
</comment>
<dbReference type="InterPro" id="IPR009040">
    <property type="entry name" value="Ferritin-like_diiron"/>
</dbReference>
<evidence type="ECO:0000256" key="2">
    <source>
        <dbReference type="SAM" id="SignalP"/>
    </source>
</evidence>
<dbReference type="SUPFAM" id="SSF47240">
    <property type="entry name" value="Ferritin-like"/>
    <property type="match status" value="1"/>
</dbReference>
<dbReference type="InterPro" id="IPR001519">
    <property type="entry name" value="Ferritin"/>
</dbReference>
<dbReference type="EMBL" id="MN931789">
    <property type="protein sequence ID" value="QMX78386.1"/>
    <property type="molecule type" value="mRNA"/>
</dbReference>
<organism evidence="4">
    <name type="scientific">Nilaparvata lugens</name>
    <name type="common">Brown planthopper</name>
    <dbReference type="NCBI Taxonomy" id="108931"/>
    <lineage>
        <taxon>Eukaryota</taxon>
        <taxon>Metazoa</taxon>
        <taxon>Ecdysozoa</taxon>
        <taxon>Arthropoda</taxon>
        <taxon>Hexapoda</taxon>
        <taxon>Insecta</taxon>
        <taxon>Pterygota</taxon>
        <taxon>Neoptera</taxon>
        <taxon>Paraneoptera</taxon>
        <taxon>Hemiptera</taxon>
        <taxon>Auchenorrhyncha</taxon>
        <taxon>Fulgoroidea</taxon>
        <taxon>Delphacidae</taxon>
        <taxon>Delphacinae</taxon>
        <taxon>Nilaparvata</taxon>
    </lineage>
</organism>
<dbReference type="CDD" id="cd01056">
    <property type="entry name" value="Euk_Ferritin"/>
    <property type="match status" value="1"/>
</dbReference>
<dbReference type="InterPro" id="IPR012347">
    <property type="entry name" value="Ferritin-like"/>
</dbReference>
<dbReference type="GO" id="GO:0006879">
    <property type="term" value="P:intracellular iron ion homeostasis"/>
    <property type="evidence" value="ECO:0007669"/>
    <property type="project" value="UniProtKB-KW"/>
</dbReference>
<reference evidence="5" key="2">
    <citation type="journal article" date="2020" name="Pest Manag. Sci.">
        <title>RNAi-mediated silencing of ferritin genes in the brown planthopper Nilaparvata lugens affects survival, growth and female fecundity.</title>
        <authorList>
            <person name="Shen Y."/>
            <person name="Chen Y.-Z."/>
            <person name="Zhang C.-X."/>
        </authorList>
    </citation>
    <scope>NUCLEOTIDE SEQUENCE</scope>
</reference>
<dbReference type="GO" id="GO:0008199">
    <property type="term" value="F:ferric iron binding"/>
    <property type="evidence" value="ECO:0007669"/>
    <property type="project" value="InterPro"/>
</dbReference>
<dbReference type="Gene3D" id="1.20.1260.10">
    <property type="match status" value="1"/>
</dbReference>
<feature type="domain" description="Ferritin-like diiron" evidence="3">
    <location>
        <begin position="50"/>
        <end position="215"/>
    </location>
</feature>